<evidence type="ECO:0000256" key="1">
    <source>
        <dbReference type="SAM" id="Phobius"/>
    </source>
</evidence>
<feature type="transmembrane region" description="Helical" evidence="1">
    <location>
        <begin position="67"/>
        <end position="86"/>
    </location>
</feature>
<evidence type="ECO:0000313" key="2">
    <source>
        <dbReference type="EMBL" id="MBT0608929.1"/>
    </source>
</evidence>
<keyword evidence="1" id="KW-0812">Transmembrane</keyword>
<keyword evidence="1" id="KW-1133">Transmembrane helix</keyword>
<protein>
    <recommendedName>
        <fullName evidence="4">Chloroplast import component protein (Tic20)</fullName>
    </recommendedName>
</protein>
<dbReference type="EMBL" id="JAHCTB010000005">
    <property type="protein sequence ID" value="MBT0608929.1"/>
    <property type="molecule type" value="Genomic_DNA"/>
</dbReference>
<reference evidence="2 3" key="1">
    <citation type="submission" date="2021-05" db="EMBL/GenBank/DDBJ databases">
        <title>Aequorivita echinoideorum JCM 30378 genome.</title>
        <authorList>
            <person name="Zhang H."/>
            <person name="Li C."/>
        </authorList>
    </citation>
    <scope>NUCLEOTIDE SEQUENCE [LARGE SCALE GENOMIC DNA]</scope>
    <source>
        <strain evidence="2 3">JCM30378</strain>
    </source>
</reference>
<feature type="transmembrane region" description="Helical" evidence="1">
    <location>
        <begin position="12"/>
        <end position="29"/>
    </location>
</feature>
<keyword evidence="1" id="KW-0472">Membrane</keyword>
<evidence type="ECO:0008006" key="4">
    <source>
        <dbReference type="Google" id="ProtNLM"/>
    </source>
</evidence>
<evidence type="ECO:0000313" key="3">
    <source>
        <dbReference type="Proteomes" id="UP001297092"/>
    </source>
</evidence>
<accession>A0ABS5S6T8</accession>
<comment type="caution">
    <text evidence="2">The sequence shown here is derived from an EMBL/GenBank/DDBJ whole genome shotgun (WGS) entry which is preliminary data.</text>
</comment>
<feature type="transmembrane region" description="Helical" evidence="1">
    <location>
        <begin position="41"/>
        <end position="61"/>
    </location>
</feature>
<name>A0ABS5S6T8_9FLAO</name>
<dbReference type="Proteomes" id="UP001297092">
    <property type="component" value="Unassembled WGS sequence"/>
</dbReference>
<gene>
    <name evidence="2" type="ORF">KIV10_12110</name>
</gene>
<proteinExistence type="predicted"/>
<keyword evidence="3" id="KW-1185">Reference proteome</keyword>
<organism evidence="2 3">
    <name type="scientific">Aequorivita echinoideorum</name>
    <dbReference type="NCBI Taxonomy" id="1549647"/>
    <lineage>
        <taxon>Bacteria</taxon>
        <taxon>Pseudomonadati</taxon>
        <taxon>Bacteroidota</taxon>
        <taxon>Flavobacteriia</taxon>
        <taxon>Flavobacteriales</taxon>
        <taxon>Flavobacteriaceae</taxon>
        <taxon>Aequorivita</taxon>
    </lineage>
</organism>
<sequence>MMQNAPAGKREAVIAYAPFVGFFIAFFMNSEKKHPFATWHIKNMFGIFLMFMVSVVIQSQINYLIGDILWTVVLLIWLFCWLMAILNKRGGIPLLSEKFQEWFTFLN</sequence>